<sequence>MINSGNGNGNGNGNERVASHFVLSLLLYIVLMLLFLRAGGRADRRTGERAKDG</sequence>
<evidence type="ECO:0000256" key="1">
    <source>
        <dbReference type="SAM" id="Phobius"/>
    </source>
</evidence>
<protein>
    <submittedName>
        <fullName evidence="2">Uncharacterized protein</fullName>
    </submittedName>
</protein>
<gene>
    <name evidence="2" type="ORF">K504DRAFT_458409</name>
</gene>
<dbReference type="AlphaFoldDB" id="A0A6G1K6C4"/>
<keyword evidence="1" id="KW-0812">Transmembrane</keyword>
<reference evidence="2" key="1">
    <citation type="journal article" date="2020" name="Stud. Mycol.">
        <title>101 Dothideomycetes genomes: a test case for predicting lifestyles and emergence of pathogens.</title>
        <authorList>
            <person name="Haridas S."/>
            <person name="Albert R."/>
            <person name="Binder M."/>
            <person name="Bloem J."/>
            <person name="Labutti K."/>
            <person name="Salamov A."/>
            <person name="Andreopoulos B."/>
            <person name="Baker S."/>
            <person name="Barry K."/>
            <person name="Bills G."/>
            <person name="Bluhm B."/>
            <person name="Cannon C."/>
            <person name="Castanera R."/>
            <person name="Culley D."/>
            <person name="Daum C."/>
            <person name="Ezra D."/>
            <person name="Gonzalez J."/>
            <person name="Henrissat B."/>
            <person name="Kuo A."/>
            <person name="Liang C."/>
            <person name="Lipzen A."/>
            <person name="Lutzoni F."/>
            <person name="Magnuson J."/>
            <person name="Mondo S."/>
            <person name="Nolan M."/>
            <person name="Ohm R."/>
            <person name="Pangilinan J."/>
            <person name="Park H.-J."/>
            <person name="Ramirez L."/>
            <person name="Alfaro M."/>
            <person name="Sun H."/>
            <person name="Tritt A."/>
            <person name="Yoshinaga Y."/>
            <person name="Zwiers L.-H."/>
            <person name="Turgeon B."/>
            <person name="Goodwin S."/>
            <person name="Spatafora J."/>
            <person name="Crous P."/>
            <person name="Grigoriev I."/>
        </authorList>
    </citation>
    <scope>NUCLEOTIDE SEQUENCE</scope>
    <source>
        <strain evidence="2">CBS 279.74</strain>
    </source>
</reference>
<keyword evidence="1" id="KW-1133">Transmembrane helix</keyword>
<evidence type="ECO:0000313" key="2">
    <source>
        <dbReference type="EMBL" id="KAF2707927.1"/>
    </source>
</evidence>
<accession>A0A6G1K6C4</accession>
<keyword evidence="3" id="KW-1185">Reference proteome</keyword>
<evidence type="ECO:0000313" key="3">
    <source>
        <dbReference type="Proteomes" id="UP000799428"/>
    </source>
</evidence>
<organism evidence="2 3">
    <name type="scientific">Pleomassaria siparia CBS 279.74</name>
    <dbReference type="NCBI Taxonomy" id="1314801"/>
    <lineage>
        <taxon>Eukaryota</taxon>
        <taxon>Fungi</taxon>
        <taxon>Dikarya</taxon>
        <taxon>Ascomycota</taxon>
        <taxon>Pezizomycotina</taxon>
        <taxon>Dothideomycetes</taxon>
        <taxon>Pleosporomycetidae</taxon>
        <taxon>Pleosporales</taxon>
        <taxon>Pleomassariaceae</taxon>
        <taxon>Pleomassaria</taxon>
    </lineage>
</organism>
<dbReference type="EMBL" id="MU005773">
    <property type="protein sequence ID" value="KAF2707927.1"/>
    <property type="molecule type" value="Genomic_DNA"/>
</dbReference>
<name>A0A6G1K6C4_9PLEO</name>
<keyword evidence="1" id="KW-0472">Membrane</keyword>
<feature type="transmembrane region" description="Helical" evidence="1">
    <location>
        <begin position="17"/>
        <end position="36"/>
    </location>
</feature>
<proteinExistence type="predicted"/>
<dbReference type="Proteomes" id="UP000799428">
    <property type="component" value="Unassembled WGS sequence"/>
</dbReference>